<feature type="compositionally biased region" description="Basic and acidic residues" evidence="1">
    <location>
        <begin position="545"/>
        <end position="559"/>
    </location>
</feature>
<keyword evidence="2" id="KW-1133">Transmembrane helix</keyword>
<gene>
    <name evidence="3" type="ORF">IV203_009875</name>
</gene>
<feature type="transmembrane region" description="Helical" evidence="2">
    <location>
        <begin position="12"/>
        <end position="36"/>
    </location>
</feature>
<evidence type="ECO:0000313" key="4">
    <source>
        <dbReference type="Proteomes" id="UP000693970"/>
    </source>
</evidence>
<reference evidence="3" key="1">
    <citation type="journal article" date="2021" name="Sci. Rep.">
        <title>Diploid genomic architecture of Nitzschia inconspicua, an elite biomass production diatom.</title>
        <authorList>
            <person name="Oliver A."/>
            <person name="Podell S."/>
            <person name="Pinowska A."/>
            <person name="Traller J.C."/>
            <person name="Smith S.R."/>
            <person name="McClure R."/>
            <person name="Beliaev A."/>
            <person name="Bohutskyi P."/>
            <person name="Hill E.A."/>
            <person name="Rabines A."/>
            <person name="Zheng H."/>
            <person name="Allen L.Z."/>
            <person name="Kuo A."/>
            <person name="Grigoriev I.V."/>
            <person name="Allen A.E."/>
            <person name="Hazlebeck D."/>
            <person name="Allen E.E."/>
        </authorList>
    </citation>
    <scope>NUCLEOTIDE SEQUENCE</scope>
    <source>
        <strain evidence="3">Hildebrandi</strain>
    </source>
</reference>
<name>A0A9K3PKC1_9STRA</name>
<dbReference type="AlphaFoldDB" id="A0A9K3PKC1"/>
<feature type="region of interest" description="Disordered" evidence="1">
    <location>
        <begin position="533"/>
        <end position="559"/>
    </location>
</feature>
<keyword evidence="4" id="KW-1185">Reference proteome</keyword>
<evidence type="ECO:0000256" key="2">
    <source>
        <dbReference type="SAM" id="Phobius"/>
    </source>
</evidence>
<comment type="caution">
    <text evidence="3">The sequence shown here is derived from an EMBL/GenBank/DDBJ whole genome shotgun (WGS) entry which is preliminary data.</text>
</comment>
<dbReference type="EMBL" id="JAGRRH010000018">
    <property type="protein sequence ID" value="KAG7350515.1"/>
    <property type="molecule type" value="Genomic_DNA"/>
</dbReference>
<proteinExistence type="predicted"/>
<feature type="transmembrane region" description="Helical" evidence="2">
    <location>
        <begin position="484"/>
        <end position="505"/>
    </location>
</feature>
<dbReference type="OrthoDB" id="42797at2759"/>
<evidence type="ECO:0000313" key="3">
    <source>
        <dbReference type="EMBL" id="KAG7350515.1"/>
    </source>
</evidence>
<reference evidence="3" key="2">
    <citation type="submission" date="2021-04" db="EMBL/GenBank/DDBJ databases">
        <authorList>
            <person name="Podell S."/>
        </authorList>
    </citation>
    <scope>NUCLEOTIDE SEQUENCE</scope>
    <source>
        <strain evidence="3">Hildebrandi</strain>
    </source>
</reference>
<dbReference type="Proteomes" id="UP000693970">
    <property type="component" value="Unassembled WGS sequence"/>
</dbReference>
<evidence type="ECO:0000256" key="1">
    <source>
        <dbReference type="SAM" id="MobiDB-lite"/>
    </source>
</evidence>
<sequence>MTKTSFRYKKRALSRSVAVVMLQALVITSHFSLYLVEAILPRLQMSDIHNLIHAQHSSEKDTLPVTAQWTSLNPTMEYLPATIAAGTRRRLQNNGKTAFDMYYEDFKETQEDEDSQTINPYRVQPFTSGVNDYDEYQQAWRMLGFMIDCDVRDGDEWYDGAQPSHSRDDNGSATSDGCARFILWAAYVDLDYQGGGIGEYQYWDRNSETWDNSACQYGNGDRCAKMDCHLDDTSFRLLGFFKHRSYDDWMEQLFKHEGMCVWTEEEYAFMKGARKAWPQGCTPLYTMNEESASTTMYYDIKPMSNGRITIAIYRDSKCTDEFSDDLRVVESLLGNPFTSVEASRSQDYSGNYDFSSDSLEDSLQRWESAFSEWTHCHPCVAFDIENIDGTKYLANNDDGGNNAYDDDGRRLGGNYEAQGEIFECYDDAGYTNVNQCMKFSAKTYMQTGTFRDMTLARLQNVMADSPLSGFYHHAEYKGLGWTNAWTYIVFLASFGCCLYACFYTFRAQKEENYVLEGKLAQIMPAIGMGRHQTMKRKGSSSSSGSKEKPLIETDQHDFT</sequence>
<protein>
    <submittedName>
        <fullName evidence="3">Uncharacterized protein</fullName>
    </submittedName>
</protein>
<keyword evidence="2" id="KW-0472">Membrane</keyword>
<organism evidence="3 4">
    <name type="scientific">Nitzschia inconspicua</name>
    <dbReference type="NCBI Taxonomy" id="303405"/>
    <lineage>
        <taxon>Eukaryota</taxon>
        <taxon>Sar</taxon>
        <taxon>Stramenopiles</taxon>
        <taxon>Ochrophyta</taxon>
        <taxon>Bacillariophyta</taxon>
        <taxon>Bacillariophyceae</taxon>
        <taxon>Bacillariophycidae</taxon>
        <taxon>Bacillariales</taxon>
        <taxon>Bacillariaceae</taxon>
        <taxon>Nitzschia</taxon>
    </lineage>
</organism>
<accession>A0A9K3PKC1</accession>
<keyword evidence="2" id="KW-0812">Transmembrane</keyword>